<name>A0ACC2I812_9PLEO</name>
<keyword evidence="2" id="KW-1185">Reference proteome</keyword>
<accession>A0ACC2I812</accession>
<protein>
    <submittedName>
        <fullName evidence="1">Uncharacterized protein</fullName>
    </submittedName>
</protein>
<dbReference type="Proteomes" id="UP001153331">
    <property type="component" value="Unassembled WGS sequence"/>
</dbReference>
<proteinExistence type="predicted"/>
<gene>
    <name evidence="1" type="ORF">OPT61_g6055</name>
</gene>
<evidence type="ECO:0000313" key="2">
    <source>
        <dbReference type="Proteomes" id="UP001153331"/>
    </source>
</evidence>
<evidence type="ECO:0000313" key="1">
    <source>
        <dbReference type="EMBL" id="KAJ8111326.1"/>
    </source>
</evidence>
<dbReference type="EMBL" id="JAPHNI010000416">
    <property type="protein sequence ID" value="KAJ8111326.1"/>
    <property type="molecule type" value="Genomic_DNA"/>
</dbReference>
<comment type="caution">
    <text evidence="1">The sequence shown here is derived from an EMBL/GenBank/DDBJ whole genome shotgun (WGS) entry which is preliminary data.</text>
</comment>
<sequence length="467" mass="54068">MSTPRWLQHPVTVFLVPLIILLCLPQIYKFLPSGTDPSFDVTKLQVIASLMGDIYDTLANSTFIPHNAITRGPHAINTPAIPCRPSASVLQLIELLPYVDLSLLHEPDWIYGGHFMDYRNPEHIAELCDPLRGQSIGWTDYMEPSDVALTNWGTGGWNNDRTWVMIYNTDRDSIRIFDAELWVDRQVVQQEFKGEMNDWWFEDNGDFVWDRAGGASHVLRAVMNNYKSLKWTPWGTSNRDNGFGAPSVTIKDLLQRNGWPNAFDIAHFNVEFIRTKHNPSAEDDDEAAQKRNGIPELVALQRTHEEAMYTNDTKKCVHRRNNEVSNDPLWLEKCIANKATQRKWLDLALEQSQEEALAFCKETGCEPPPFEDVFQRAQNKIAEFEQLIKDRTTELIRMDAEYQSQLPDLGEEAQIEFERETSLLANSKWYIRDEIDTLKEEMAKLERGETAEVGRKWLFDYLRDYEY</sequence>
<organism evidence="1 2">
    <name type="scientific">Boeremia exigua</name>
    <dbReference type="NCBI Taxonomy" id="749465"/>
    <lineage>
        <taxon>Eukaryota</taxon>
        <taxon>Fungi</taxon>
        <taxon>Dikarya</taxon>
        <taxon>Ascomycota</taxon>
        <taxon>Pezizomycotina</taxon>
        <taxon>Dothideomycetes</taxon>
        <taxon>Pleosporomycetidae</taxon>
        <taxon>Pleosporales</taxon>
        <taxon>Pleosporineae</taxon>
        <taxon>Didymellaceae</taxon>
        <taxon>Boeremia</taxon>
    </lineage>
</organism>
<reference evidence="1" key="1">
    <citation type="submission" date="2022-11" db="EMBL/GenBank/DDBJ databases">
        <title>Genome Sequence of Boeremia exigua.</title>
        <authorList>
            <person name="Buettner E."/>
        </authorList>
    </citation>
    <scope>NUCLEOTIDE SEQUENCE</scope>
    <source>
        <strain evidence="1">CU02</strain>
    </source>
</reference>